<evidence type="ECO:0000313" key="2">
    <source>
        <dbReference type="Proteomes" id="UP000288805"/>
    </source>
</evidence>
<proteinExistence type="predicted"/>
<comment type="caution">
    <text evidence="1">The sequence shown here is derived from an EMBL/GenBank/DDBJ whole genome shotgun (WGS) entry which is preliminary data.</text>
</comment>
<dbReference type="Proteomes" id="UP000288805">
    <property type="component" value="Unassembled WGS sequence"/>
</dbReference>
<gene>
    <name evidence="1" type="ORF">CK203_093777</name>
</gene>
<name>A0A438C810_VITVI</name>
<evidence type="ECO:0008006" key="3">
    <source>
        <dbReference type="Google" id="ProtNLM"/>
    </source>
</evidence>
<dbReference type="EMBL" id="QGNW01002498">
    <property type="protein sequence ID" value="RVW19299.1"/>
    <property type="molecule type" value="Genomic_DNA"/>
</dbReference>
<protein>
    <recommendedName>
        <fullName evidence="3">DUF4283 domain-containing protein</fullName>
    </recommendedName>
</protein>
<evidence type="ECO:0000313" key="1">
    <source>
        <dbReference type="EMBL" id="RVW19299.1"/>
    </source>
</evidence>
<organism evidence="1 2">
    <name type="scientific">Vitis vinifera</name>
    <name type="common">Grape</name>
    <dbReference type="NCBI Taxonomy" id="29760"/>
    <lineage>
        <taxon>Eukaryota</taxon>
        <taxon>Viridiplantae</taxon>
        <taxon>Streptophyta</taxon>
        <taxon>Embryophyta</taxon>
        <taxon>Tracheophyta</taxon>
        <taxon>Spermatophyta</taxon>
        <taxon>Magnoliopsida</taxon>
        <taxon>eudicotyledons</taxon>
        <taxon>Gunneridae</taxon>
        <taxon>Pentapetalae</taxon>
        <taxon>rosids</taxon>
        <taxon>Vitales</taxon>
        <taxon>Vitaceae</taxon>
        <taxon>Viteae</taxon>
        <taxon>Vitis</taxon>
    </lineage>
</organism>
<reference evidence="1 2" key="1">
    <citation type="journal article" date="2018" name="PLoS Genet.">
        <title>Population sequencing reveals clonal diversity and ancestral inbreeding in the grapevine cultivar Chardonnay.</title>
        <authorList>
            <person name="Roach M.J."/>
            <person name="Johnson D.L."/>
            <person name="Bohlmann J."/>
            <person name="van Vuuren H.J."/>
            <person name="Jones S.J."/>
            <person name="Pretorius I.S."/>
            <person name="Schmidt S.A."/>
            <person name="Borneman A.R."/>
        </authorList>
    </citation>
    <scope>NUCLEOTIDE SEQUENCE [LARGE SCALE GENOMIC DNA]</scope>
    <source>
        <strain evidence="2">cv. Chardonnay</strain>
        <tissue evidence="1">Leaf</tissue>
    </source>
</reference>
<sequence length="199" mass="22619">MDSKSFDLSVEEVAGKLRGFIEGRGRGLSAWIRFGDVNLRCLLDGVEFCYREEDLVGRSFEGEEGGQGSSWIEWGKKRWLGRGSGGVGEAVWLWLGESEVKRKEEQLRKGLVGWFREAVDPFPDLSLVQSAVSRLWSLKEGVKIYVFGGFLLLLDFELSLEQRVLTRCFRRCLDKVLHLVRWIPEVACLLEGGSLRKFG</sequence>
<accession>A0A438C810</accession>
<dbReference type="AlphaFoldDB" id="A0A438C810"/>